<proteinExistence type="predicted"/>
<dbReference type="InterPro" id="IPR015797">
    <property type="entry name" value="NUDIX_hydrolase-like_dom_sf"/>
</dbReference>
<accession>A0A2R3Q7S0</accession>
<organism evidence="2 3">
    <name type="scientific">Melaminivora suipulveris</name>
    <dbReference type="NCBI Taxonomy" id="2109913"/>
    <lineage>
        <taxon>Bacteria</taxon>
        <taxon>Pseudomonadati</taxon>
        <taxon>Pseudomonadota</taxon>
        <taxon>Betaproteobacteria</taxon>
        <taxon>Burkholderiales</taxon>
        <taxon>Comamonadaceae</taxon>
        <taxon>Melaminivora</taxon>
    </lineage>
</organism>
<dbReference type="SUPFAM" id="SSF46785">
    <property type="entry name" value="Winged helix' DNA-binding domain"/>
    <property type="match status" value="1"/>
</dbReference>
<dbReference type="PANTHER" id="PTHR43736">
    <property type="entry name" value="ADP-RIBOSE PYROPHOSPHATASE"/>
    <property type="match status" value="1"/>
</dbReference>
<gene>
    <name evidence="2" type="ORF">C6568_00030</name>
</gene>
<dbReference type="OrthoDB" id="5417595at2"/>
<feature type="domain" description="Nudix hydrolase" evidence="1">
    <location>
        <begin position="18"/>
        <end position="156"/>
    </location>
</feature>
<dbReference type="Gene3D" id="3.90.79.10">
    <property type="entry name" value="Nucleoside Triphosphate Pyrophosphohydrolase"/>
    <property type="match status" value="1"/>
</dbReference>
<reference evidence="2 3" key="1">
    <citation type="submission" date="2018-03" db="EMBL/GenBank/DDBJ databases">
        <title>Genome sequencing of Melaminivora sp.</title>
        <authorList>
            <person name="Kim S.-J."/>
            <person name="Heo J."/>
            <person name="Ahn J.-H."/>
            <person name="Kwon S.-W."/>
        </authorList>
    </citation>
    <scope>NUCLEOTIDE SEQUENCE [LARGE SCALE GENOMIC DNA]</scope>
    <source>
        <strain evidence="2 3">SC2-9</strain>
    </source>
</reference>
<dbReference type="Pfam" id="PF21906">
    <property type="entry name" value="WHD_NrtR"/>
    <property type="match status" value="1"/>
</dbReference>
<evidence type="ECO:0000313" key="3">
    <source>
        <dbReference type="Proteomes" id="UP000237925"/>
    </source>
</evidence>
<dbReference type="GO" id="GO:0003824">
    <property type="term" value="F:catalytic activity"/>
    <property type="evidence" value="ECO:0007669"/>
    <property type="project" value="UniProtKB-ARBA"/>
</dbReference>
<dbReference type="Pfam" id="PF00293">
    <property type="entry name" value="NUDIX"/>
    <property type="match status" value="1"/>
</dbReference>
<dbReference type="EMBL" id="CP027667">
    <property type="protein sequence ID" value="AVO47821.1"/>
    <property type="molecule type" value="Genomic_DNA"/>
</dbReference>
<dbReference type="InterPro" id="IPR054105">
    <property type="entry name" value="WHD_NrtR"/>
</dbReference>
<dbReference type="KEGG" id="mela:C6568_00030"/>
<evidence type="ECO:0000313" key="2">
    <source>
        <dbReference type="EMBL" id="AVO47821.1"/>
    </source>
</evidence>
<dbReference type="RefSeq" id="WP_106682304.1">
    <property type="nucleotide sequence ID" value="NZ_CP027667.1"/>
</dbReference>
<dbReference type="Gene3D" id="1.10.10.10">
    <property type="entry name" value="Winged helix-like DNA-binding domain superfamily/Winged helix DNA-binding domain"/>
    <property type="match status" value="1"/>
</dbReference>
<dbReference type="SUPFAM" id="SSF55811">
    <property type="entry name" value="Nudix"/>
    <property type="match status" value="1"/>
</dbReference>
<name>A0A2R3Q7S0_9BURK</name>
<dbReference type="InterPro" id="IPR000086">
    <property type="entry name" value="NUDIX_hydrolase_dom"/>
</dbReference>
<keyword evidence="3" id="KW-1185">Reference proteome</keyword>
<dbReference type="PANTHER" id="PTHR43736:SF4">
    <property type="entry name" value="SLR1690 PROTEIN"/>
    <property type="match status" value="1"/>
</dbReference>
<sequence>MPAKKSNAPSPATALEFPRPLVTVDIALLTLSGNGLQVLLVQRPRAPAEPYPARWALPGGFIDVQKDHDLQACAMRKLREKTAVSSPYLEQVGSWGGAERDPRGWSATHVYFALVPRETSEPGKGGNAADARWFDVTLGGLVPGAGALAFDHDELLCAALQRLRSKVEYTSLPAFLLAEPFTLPQLQGAYEAVLGRRLDRSAFRRRALAVPGFLREAGIIQTGAPRAPQGYVLEHRGGPVVFARPFEPR</sequence>
<dbReference type="Proteomes" id="UP000237925">
    <property type="component" value="Chromosome"/>
</dbReference>
<dbReference type="InterPro" id="IPR036390">
    <property type="entry name" value="WH_DNA-bd_sf"/>
</dbReference>
<dbReference type="PROSITE" id="PS51462">
    <property type="entry name" value="NUDIX"/>
    <property type="match status" value="1"/>
</dbReference>
<dbReference type="InterPro" id="IPR036388">
    <property type="entry name" value="WH-like_DNA-bd_sf"/>
</dbReference>
<protein>
    <submittedName>
        <fullName evidence="2">DNA mismatch repair protein MutT</fullName>
    </submittedName>
</protein>
<dbReference type="AlphaFoldDB" id="A0A2R3Q7S0"/>
<dbReference type="CDD" id="cd18873">
    <property type="entry name" value="NUDIX_NadM_like"/>
    <property type="match status" value="1"/>
</dbReference>
<evidence type="ECO:0000259" key="1">
    <source>
        <dbReference type="PROSITE" id="PS51462"/>
    </source>
</evidence>